<dbReference type="InterPro" id="IPR013342">
    <property type="entry name" value="Mandelate_racemase_C"/>
</dbReference>
<evidence type="ECO:0000256" key="1">
    <source>
        <dbReference type="ARBA" id="ARBA00001946"/>
    </source>
</evidence>
<dbReference type="InterPro" id="IPR029017">
    <property type="entry name" value="Enolase-like_N"/>
</dbReference>
<dbReference type="GO" id="GO:0000287">
    <property type="term" value="F:magnesium ion binding"/>
    <property type="evidence" value="ECO:0007669"/>
    <property type="project" value="TreeGrafter"/>
</dbReference>
<comment type="cofactor">
    <cofactor evidence="1">
        <name>Mg(2+)</name>
        <dbReference type="ChEBI" id="CHEBI:18420"/>
    </cofactor>
</comment>
<dbReference type="InterPro" id="IPR029065">
    <property type="entry name" value="Enolase_C-like"/>
</dbReference>
<dbReference type="PANTHER" id="PTHR13794">
    <property type="entry name" value="ENOLASE SUPERFAMILY, MANDELATE RACEMASE"/>
    <property type="match status" value="1"/>
</dbReference>
<evidence type="ECO:0000256" key="3">
    <source>
        <dbReference type="ARBA" id="ARBA00022842"/>
    </source>
</evidence>
<dbReference type="InterPro" id="IPR036849">
    <property type="entry name" value="Enolase-like_C_sf"/>
</dbReference>
<protein>
    <recommendedName>
        <fullName evidence="4">Mandelate racemase/muconate lactonizing enzyme C-terminal domain-containing protein</fullName>
    </recommendedName>
</protein>
<dbReference type="Gene3D" id="3.20.20.120">
    <property type="entry name" value="Enolase-like C-terminal domain"/>
    <property type="match status" value="1"/>
</dbReference>
<name>A0A381T475_9ZZZZ</name>
<dbReference type="InterPro" id="IPR013341">
    <property type="entry name" value="Mandelate_racemase_N_dom"/>
</dbReference>
<dbReference type="GO" id="GO:0016836">
    <property type="term" value="F:hydro-lyase activity"/>
    <property type="evidence" value="ECO:0007669"/>
    <property type="project" value="TreeGrafter"/>
</dbReference>
<dbReference type="SUPFAM" id="SSF54826">
    <property type="entry name" value="Enolase N-terminal domain-like"/>
    <property type="match status" value="1"/>
</dbReference>
<sequence length="366" mass="40657">MKITDVRLEMFKWARAVPITNGLYTYTHNLLNIVVVDTDDPDIQGIGLAGGIESTPEVGAAFVEHFKKGLIGQDPLNNEALWHAMWRPKLVGRRGISTRIIAGIDIALWDIKGKVSNLPVYKILGGFTNKVDTYIAGGYYEEGKGLKELAQEMEDNVNLGARAVKIKVGAVSINEDIERVRVCRDAVGPDVKLMVDANNAYRHYQAIEFARKAERYDLFWFEEPVEPDDYIGQAEITRATSVPVAAGENEYTRYGFRDMINARAVDILQPDALVLGGITEFMKVAALAQANDLDVAPHGAQEVHIHLVAAIPNGLILEYYRDSVNPMHGKVWEHELTIKDGYVYAPDLPGLGLKPKWDTLAPYRVG</sequence>
<dbReference type="SFLD" id="SFLDS00001">
    <property type="entry name" value="Enolase"/>
    <property type="match status" value="1"/>
</dbReference>
<dbReference type="EMBL" id="UINC01003923">
    <property type="protein sequence ID" value="SVA10371.1"/>
    <property type="molecule type" value="Genomic_DNA"/>
</dbReference>
<proteinExistence type="predicted"/>
<dbReference type="GO" id="GO:0016052">
    <property type="term" value="P:carbohydrate catabolic process"/>
    <property type="evidence" value="ECO:0007669"/>
    <property type="project" value="TreeGrafter"/>
</dbReference>
<dbReference type="Gene3D" id="3.30.390.10">
    <property type="entry name" value="Enolase-like, N-terminal domain"/>
    <property type="match status" value="1"/>
</dbReference>
<evidence type="ECO:0000313" key="5">
    <source>
        <dbReference type="EMBL" id="SVA10371.1"/>
    </source>
</evidence>
<gene>
    <name evidence="5" type="ORF">METZ01_LOCUS63225</name>
</gene>
<dbReference type="SFLD" id="SFLDG00179">
    <property type="entry name" value="mandelate_racemase"/>
    <property type="match status" value="1"/>
</dbReference>
<evidence type="ECO:0000259" key="4">
    <source>
        <dbReference type="SMART" id="SM00922"/>
    </source>
</evidence>
<reference evidence="5" key="1">
    <citation type="submission" date="2018-05" db="EMBL/GenBank/DDBJ databases">
        <authorList>
            <person name="Lanie J.A."/>
            <person name="Ng W.-L."/>
            <person name="Kazmierczak K.M."/>
            <person name="Andrzejewski T.M."/>
            <person name="Davidsen T.M."/>
            <person name="Wayne K.J."/>
            <person name="Tettelin H."/>
            <person name="Glass J.I."/>
            <person name="Rusch D."/>
            <person name="Podicherti R."/>
            <person name="Tsui H.-C.T."/>
            <person name="Winkler M.E."/>
        </authorList>
    </citation>
    <scope>NUCLEOTIDE SEQUENCE</scope>
</reference>
<keyword evidence="3" id="KW-0460">Magnesium</keyword>
<accession>A0A381T475</accession>
<dbReference type="SUPFAM" id="SSF51604">
    <property type="entry name" value="Enolase C-terminal domain-like"/>
    <property type="match status" value="1"/>
</dbReference>
<organism evidence="5">
    <name type="scientific">marine metagenome</name>
    <dbReference type="NCBI Taxonomy" id="408172"/>
    <lineage>
        <taxon>unclassified sequences</taxon>
        <taxon>metagenomes</taxon>
        <taxon>ecological metagenomes</taxon>
    </lineage>
</organism>
<dbReference type="PANTHER" id="PTHR13794:SF58">
    <property type="entry name" value="MITOCHONDRIAL ENOLASE SUPERFAMILY MEMBER 1"/>
    <property type="match status" value="1"/>
</dbReference>
<feature type="domain" description="Mandelate racemase/muconate lactonizing enzyme C-terminal" evidence="4">
    <location>
        <begin position="146"/>
        <end position="243"/>
    </location>
</feature>
<dbReference type="AlphaFoldDB" id="A0A381T475"/>
<keyword evidence="2" id="KW-0479">Metal-binding</keyword>
<dbReference type="InterPro" id="IPR046945">
    <property type="entry name" value="RHMD-like"/>
</dbReference>
<dbReference type="Pfam" id="PF13378">
    <property type="entry name" value="MR_MLE_C"/>
    <property type="match status" value="1"/>
</dbReference>
<dbReference type="SMART" id="SM00922">
    <property type="entry name" value="MR_MLE"/>
    <property type="match status" value="1"/>
</dbReference>
<evidence type="ECO:0000256" key="2">
    <source>
        <dbReference type="ARBA" id="ARBA00022723"/>
    </source>
</evidence>
<dbReference type="Pfam" id="PF02746">
    <property type="entry name" value="MR_MLE_N"/>
    <property type="match status" value="1"/>
</dbReference>
<dbReference type="CDD" id="cd03316">
    <property type="entry name" value="MR_like"/>
    <property type="match status" value="1"/>
</dbReference>